<evidence type="ECO:0000259" key="5">
    <source>
        <dbReference type="SMART" id="SM00849"/>
    </source>
</evidence>
<dbReference type="InterPro" id="IPR001279">
    <property type="entry name" value="Metallo-B-lactamas"/>
</dbReference>
<evidence type="ECO:0000313" key="6">
    <source>
        <dbReference type="EMBL" id="KIX05601.1"/>
    </source>
</evidence>
<dbReference type="HOGENOM" id="CLU_030571_1_0_1"/>
<dbReference type="SUPFAM" id="SSF56281">
    <property type="entry name" value="Metallo-hydrolase/oxidoreductase"/>
    <property type="match status" value="1"/>
</dbReference>
<accession>A0A0D2IR14</accession>
<dbReference type="OrthoDB" id="10250730at2759"/>
<dbReference type="GO" id="GO:0046872">
    <property type="term" value="F:metal ion binding"/>
    <property type="evidence" value="ECO:0007669"/>
    <property type="project" value="UniProtKB-KW"/>
</dbReference>
<dbReference type="PANTHER" id="PTHR42978:SF5">
    <property type="entry name" value="METALLO-BETA-LACTAMASE DOMAIN-CONTAINING PROTEIN"/>
    <property type="match status" value="1"/>
</dbReference>
<dbReference type="SMART" id="SM00849">
    <property type="entry name" value="Lactamase_B"/>
    <property type="match status" value="1"/>
</dbReference>
<sequence length="369" mass="41423">MKEIRCRNTLRSLMAPRVELPSGDAIVKVAFICNATISGIPWSRFTMPSIRGLEVLDKVPSFSFFIEHPSGRRVLFDLGVRRDWWNLSPVLARRMKVGGWKTDVSTDVSEILEEHHVPLQSIDTVIWSHWHWDHIGDMSKFPAGTNLLTGPGFVEAFIPGYPANENSPIQESDYSGRTLIEIEEFERQIGDIPAHDFFGDGSFYLLWTPGHAIGHLSALARTSTARNGEDDTFILMGGDCCHHMGQMRPCTRWQLPYDIKLHVSSKSPASSQPGVGWNMTSYSRGSDVALLEISDYANGESAAINPEEAVNSLRKLMSFDDERVLVAIAHDKTLHGVVDLFPKPANNWKVEGWADRARWAFLNDFGEKE</sequence>
<keyword evidence="4" id="KW-0862">Zinc</keyword>
<keyword evidence="3" id="KW-0378">Hydrolase</keyword>
<proteinExistence type="inferred from homology"/>
<dbReference type="Gene3D" id="3.60.15.10">
    <property type="entry name" value="Ribonuclease Z/Hydroxyacylglutathione hydrolase-like"/>
    <property type="match status" value="1"/>
</dbReference>
<reference evidence="6 7" key="1">
    <citation type="submission" date="2015-01" db="EMBL/GenBank/DDBJ databases">
        <title>The Genome Sequence of Rhinocladiella mackenzie CBS 650.93.</title>
        <authorList>
            <consortium name="The Broad Institute Genomics Platform"/>
            <person name="Cuomo C."/>
            <person name="de Hoog S."/>
            <person name="Gorbushina A."/>
            <person name="Stielow B."/>
            <person name="Teixiera M."/>
            <person name="Abouelleil A."/>
            <person name="Chapman S.B."/>
            <person name="Priest M."/>
            <person name="Young S.K."/>
            <person name="Wortman J."/>
            <person name="Nusbaum C."/>
            <person name="Birren B."/>
        </authorList>
    </citation>
    <scope>NUCLEOTIDE SEQUENCE [LARGE SCALE GENOMIC DNA]</scope>
    <source>
        <strain evidence="6 7">CBS 650.93</strain>
    </source>
</reference>
<dbReference type="STRING" id="1442369.A0A0D2IR14"/>
<dbReference type="CDD" id="cd07730">
    <property type="entry name" value="metallo-hydrolase-like_MBL-fold"/>
    <property type="match status" value="1"/>
</dbReference>
<evidence type="ECO:0000256" key="1">
    <source>
        <dbReference type="ARBA" id="ARBA00007749"/>
    </source>
</evidence>
<organism evidence="6 7">
    <name type="scientific">Rhinocladiella mackenziei CBS 650.93</name>
    <dbReference type="NCBI Taxonomy" id="1442369"/>
    <lineage>
        <taxon>Eukaryota</taxon>
        <taxon>Fungi</taxon>
        <taxon>Dikarya</taxon>
        <taxon>Ascomycota</taxon>
        <taxon>Pezizomycotina</taxon>
        <taxon>Eurotiomycetes</taxon>
        <taxon>Chaetothyriomycetidae</taxon>
        <taxon>Chaetothyriales</taxon>
        <taxon>Herpotrichiellaceae</taxon>
        <taxon>Rhinocladiella</taxon>
    </lineage>
</organism>
<feature type="domain" description="Metallo-beta-lactamase" evidence="5">
    <location>
        <begin position="60"/>
        <end position="279"/>
    </location>
</feature>
<dbReference type="Pfam" id="PF00753">
    <property type="entry name" value="Lactamase_B"/>
    <property type="match status" value="1"/>
</dbReference>
<dbReference type="VEuPathDB" id="FungiDB:Z518_06473"/>
<evidence type="ECO:0000256" key="4">
    <source>
        <dbReference type="ARBA" id="ARBA00022833"/>
    </source>
</evidence>
<comment type="similarity">
    <text evidence="1">Belongs to the metallo-beta-lactamase superfamily.</text>
</comment>
<keyword evidence="7" id="KW-1185">Reference proteome</keyword>
<evidence type="ECO:0000313" key="7">
    <source>
        <dbReference type="Proteomes" id="UP000053617"/>
    </source>
</evidence>
<protein>
    <submittedName>
        <fullName evidence="6">Rhinocladiella mackenziei CBS 650.93 unplaced genomic scaffold supercont1.4, whole genome shotgun sequence</fullName>
    </submittedName>
</protein>
<keyword evidence="2" id="KW-0479">Metal-binding</keyword>
<dbReference type="GeneID" id="25294544"/>
<dbReference type="Proteomes" id="UP000053617">
    <property type="component" value="Unassembled WGS sequence"/>
</dbReference>
<dbReference type="AlphaFoldDB" id="A0A0D2IR14"/>
<gene>
    <name evidence="6" type="ORF">Z518_06473</name>
</gene>
<dbReference type="EMBL" id="KN847478">
    <property type="protein sequence ID" value="KIX05601.1"/>
    <property type="molecule type" value="Genomic_DNA"/>
</dbReference>
<dbReference type="GO" id="GO:0016787">
    <property type="term" value="F:hydrolase activity"/>
    <property type="evidence" value="ECO:0007669"/>
    <property type="project" value="UniProtKB-KW"/>
</dbReference>
<evidence type="ECO:0000256" key="2">
    <source>
        <dbReference type="ARBA" id="ARBA00022723"/>
    </source>
</evidence>
<dbReference type="PANTHER" id="PTHR42978">
    <property type="entry name" value="QUORUM-QUENCHING LACTONASE YTNP-RELATED-RELATED"/>
    <property type="match status" value="1"/>
</dbReference>
<name>A0A0D2IR14_9EURO</name>
<evidence type="ECO:0000256" key="3">
    <source>
        <dbReference type="ARBA" id="ARBA00022801"/>
    </source>
</evidence>
<dbReference type="RefSeq" id="XP_013272737.1">
    <property type="nucleotide sequence ID" value="XM_013417283.1"/>
</dbReference>
<dbReference type="InterPro" id="IPR036866">
    <property type="entry name" value="RibonucZ/Hydroxyglut_hydro"/>
</dbReference>
<dbReference type="InterPro" id="IPR051013">
    <property type="entry name" value="MBL_superfamily_lactonases"/>
</dbReference>